<dbReference type="CDD" id="cd00085">
    <property type="entry name" value="HNHc"/>
    <property type="match status" value="1"/>
</dbReference>
<keyword evidence="6" id="KW-1185">Reference proteome</keyword>
<accession>A0A9X2YFE3</accession>
<reference evidence="4" key="1">
    <citation type="submission" date="2020-07" db="EMBL/GenBank/DDBJ databases">
        <authorList>
            <person name="Pettersson B.M.F."/>
            <person name="Behra P.R.K."/>
            <person name="Ramesh M."/>
            <person name="Das S."/>
            <person name="Dasgupta S."/>
            <person name="Kirsebom L.A."/>
        </authorList>
    </citation>
    <scope>NUCLEOTIDE SEQUENCE</scope>
    <source>
        <strain evidence="4">DSM 45406</strain>
    </source>
</reference>
<feature type="domain" description="HNH nuclease" evidence="3">
    <location>
        <begin position="305"/>
        <end position="356"/>
    </location>
</feature>
<keyword evidence="5" id="KW-0378">Hydrolase</keyword>
<dbReference type="SMART" id="SM00507">
    <property type="entry name" value="HNHc"/>
    <property type="match status" value="1"/>
</dbReference>
<reference evidence="5" key="3">
    <citation type="submission" date="2022-08" db="EMBL/GenBank/DDBJ databases">
        <title>Whole genome sequencing of non-tuberculosis mycobacteria type-strains.</title>
        <authorList>
            <person name="Igarashi Y."/>
            <person name="Osugi A."/>
            <person name="Mitarai S."/>
        </authorList>
    </citation>
    <scope>NUCLEOTIDE SEQUENCE</scope>
    <source>
        <strain evidence="5">JCM 16372</strain>
    </source>
</reference>
<evidence type="ECO:0000256" key="2">
    <source>
        <dbReference type="SAM" id="MobiDB-lite"/>
    </source>
</evidence>
<comment type="similarity">
    <text evidence="1">Belongs to the Rv1128c/1148c/1588c/1702c/1945/3466 family.</text>
</comment>
<feature type="region of interest" description="Disordered" evidence="2">
    <location>
        <begin position="136"/>
        <end position="168"/>
    </location>
</feature>
<gene>
    <name evidence="4" type="ORF">H7H73_19805</name>
    <name evidence="5" type="ORF">MJO55_21490</name>
</gene>
<dbReference type="InterPro" id="IPR003615">
    <property type="entry name" value="HNH_nuc"/>
</dbReference>
<dbReference type="Gene3D" id="1.10.30.50">
    <property type="match status" value="1"/>
</dbReference>
<evidence type="ECO:0000259" key="3">
    <source>
        <dbReference type="SMART" id="SM00507"/>
    </source>
</evidence>
<evidence type="ECO:0000256" key="1">
    <source>
        <dbReference type="ARBA" id="ARBA00023450"/>
    </source>
</evidence>
<organism evidence="4 7">
    <name type="scientific">Mycolicibacterium rufum</name>
    <dbReference type="NCBI Taxonomy" id="318424"/>
    <lineage>
        <taxon>Bacteria</taxon>
        <taxon>Bacillati</taxon>
        <taxon>Actinomycetota</taxon>
        <taxon>Actinomycetes</taxon>
        <taxon>Mycobacteriales</taxon>
        <taxon>Mycobacteriaceae</taxon>
        <taxon>Mycolicibacterium</taxon>
    </lineage>
</organism>
<evidence type="ECO:0000313" key="7">
    <source>
        <dbReference type="Proteomes" id="UP001140272"/>
    </source>
</evidence>
<proteinExistence type="inferred from homology"/>
<dbReference type="InterPro" id="IPR002711">
    <property type="entry name" value="HNH"/>
</dbReference>
<dbReference type="Proteomes" id="UP001140272">
    <property type="component" value="Unassembled WGS sequence"/>
</dbReference>
<keyword evidence="5" id="KW-0255">Endonuclease</keyword>
<feature type="region of interest" description="Disordered" evidence="2">
    <location>
        <begin position="382"/>
        <end position="405"/>
    </location>
</feature>
<evidence type="ECO:0000313" key="4">
    <source>
        <dbReference type="EMBL" id="MCV7072285.1"/>
    </source>
</evidence>
<dbReference type="GO" id="GO:0004519">
    <property type="term" value="F:endonuclease activity"/>
    <property type="evidence" value="ECO:0007669"/>
    <property type="project" value="UniProtKB-KW"/>
</dbReference>
<dbReference type="EMBL" id="CP092427">
    <property type="protein sequence ID" value="ULP35801.1"/>
    <property type="molecule type" value="Genomic_DNA"/>
</dbReference>
<evidence type="ECO:0000313" key="6">
    <source>
        <dbReference type="Proteomes" id="UP001055159"/>
    </source>
</evidence>
<dbReference type="GO" id="GO:0003676">
    <property type="term" value="F:nucleic acid binding"/>
    <property type="evidence" value="ECO:0007669"/>
    <property type="project" value="InterPro"/>
</dbReference>
<dbReference type="GO" id="GO:0008270">
    <property type="term" value="F:zinc ion binding"/>
    <property type="evidence" value="ECO:0007669"/>
    <property type="project" value="InterPro"/>
</dbReference>
<dbReference type="EMBL" id="JACKRN010000675">
    <property type="protein sequence ID" value="MCV7072285.1"/>
    <property type="molecule type" value="Genomic_DNA"/>
</dbReference>
<dbReference type="Proteomes" id="UP001055159">
    <property type="component" value="Chromosome"/>
</dbReference>
<keyword evidence="5" id="KW-0540">Nuclease</keyword>
<dbReference type="AlphaFoldDB" id="A0A9X2YFE3"/>
<dbReference type="Pfam" id="PF02720">
    <property type="entry name" value="DUF222"/>
    <property type="match status" value="1"/>
</dbReference>
<feature type="compositionally biased region" description="Acidic residues" evidence="2">
    <location>
        <begin position="143"/>
        <end position="154"/>
    </location>
</feature>
<dbReference type="RefSeq" id="WP_043411908.1">
    <property type="nucleotide sequence ID" value="NZ_CP092427.2"/>
</dbReference>
<evidence type="ECO:0000313" key="5">
    <source>
        <dbReference type="EMBL" id="ULP35801.1"/>
    </source>
</evidence>
<sequence>MSSTGVVASQSERIDVLFEELAELTGQRNAIDGRIVEIVAEMERDGLRGVTGARSAAHLVAWKTGVSPSRAETLAAVADRAEEFPQCVAGLREGRLSLDQVGVIAQRAADGSDEHYAALAATATVAQLRTALKLAPKPRPEAEAETDPDADPQPEPDPGPQPSVTRTSDEQYTSWYIRLPHVEAAVFDAALQSHRDALIADWKRDAEKFGGAGDQRPRLPSLADAFLRLVYAGWDAEAAERPHGQRTTVVVHVDVTDRVGSLHLGPLLSDADRQYLACDATCEVWFQRDGRTLGAGRSTRTVNRRLRRALEYRDRTCVVPGCGATRGLHAHHLKHWEDGGLTELANLALVCPYHHRAHHRGLITIRGPADQLVVTDHAGRPMTSASLARPPTQPPPDVAPCSGPTGERAQWWWYEPFRPQPPPSVN</sequence>
<dbReference type="InterPro" id="IPR003870">
    <property type="entry name" value="DUF222"/>
</dbReference>
<reference evidence="4" key="2">
    <citation type="journal article" date="2022" name="BMC Genomics">
        <title>Comparative genome analysis of mycobacteria focusing on tRNA and non-coding RNA.</title>
        <authorList>
            <person name="Behra P.R.K."/>
            <person name="Pettersson B.M.F."/>
            <person name="Ramesh M."/>
            <person name="Das S."/>
            <person name="Dasgupta S."/>
            <person name="Kirsebom L.A."/>
        </authorList>
    </citation>
    <scope>NUCLEOTIDE SEQUENCE</scope>
    <source>
        <strain evidence="4">DSM 45406</strain>
    </source>
</reference>
<dbReference type="Pfam" id="PF01844">
    <property type="entry name" value="HNH"/>
    <property type="match status" value="1"/>
</dbReference>
<protein>
    <submittedName>
        <fullName evidence="4">DUF222 domain-containing protein</fullName>
    </submittedName>
    <submittedName>
        <fullName evidence="5">HNH endonuclease</fullName>
    </submittedName>
</protein>
<name>A0A9X2YFE3_9MYCO</name>